<evidence type="ECO:0000259" key="4">
    <source>
        <dbReference type="Pfam" id="PF01551"/>
    </source>
</evidence>
<dbReference type="CDD" id="cd12797">
    <property type="entry name" value="M23_peptidase"/>
    <property type="match status" value="1"/>
</dbReference>
<dbReference type="AlphaFoldDB" id="A0A6L7GAG4"/>
<gene>
    <name evidence="6" type="ORF">GR170_22815</name>
</gene>
<keyword evidence="1" id="KW-0732">Signal</keyword>
<keyword evidence="3" id="KW-0472">Membrane</keyword>
<feature type="coiled-coil region" evidence="2">
    <location>
        <begin position="174"/>
        <end position="215"/>
    </location>
</feature>
<keyword evidence="3" id="KW-1133">Transmembrane helix</keyword>
<dbReference type="PANTHER" id="PTHR21666:SF289">
    <property type="entry name" value="L-ALA--D-GLU ENDOPEPTIDASE"/>
    <property type="match status" value="1"/>
</dbReference>
<keyword evidence="2" id="KW-0175">Coiled coil</keyword>
<keyword evidence="3" id="KW-0812">Transmembrane</keyword>
<organism evidence="6 7">
    <name type="scientific">Pseudooceanicola albus</name>
    <dbReference type="NCBI Taxonomy" id="2692189"/>
    <lineage>
        <taxon>Bacteria</taxon>
        <taxon>Pseudomonadati</taxon>
        <taxon>Pseudomonadota</taxon>
        <taxon>Alphaproteobacteria</taxon>
        <taxon>Rhodobacterales</taxon>
        <taxon>Paracoccaceae</taxon>
        <taxon>Pseudooceanicola</taxon>
    </lineage>
</organism>
<evidence type="ECO:0000256" key="3">
    <source>
        <dbReference type="SAM" id="Phobius"/>
    </source>
</evidence>
<feature type="domain" description="DUF5930" evidence="5">
    <location>
        <begin position="1"/>
        <end position="306"/>
    </location>
</feature>
<sequence length="429" mass="47256">MERYFPERRLFLRSETETRFIRLKPGVQVLGLAGGAAVFAWTIIATAILMMDSLGAGSYRDQAVRDQASYQQSLDSMAQERDSREVEALAAQKRFSTALARVSDMQTELLTSEARRRELETGIDVIQSTLRKTLKERDSARAALAAARDSAPAEDARALPPYADETLDYLSQALTQTAAERDDTRSDAARAEAQADQLENRLALMQDQNDAIFRQLEDAMSLSIKPLNKMFRAAGLNPDTLLKKVKRGYSGQGGPLQPIAYTTSGQFASPDIARANSILAQLDELNLYRIAATEAPFAIPVTAHFRYSSPFGVRHDPKNGSLRHHYGVDLAAPIGTPLYATGDGVITFAGWSTGYGRLIKIRHAFGIETRYGHLSRIRVKVGQRVSRGDRIGDIGVSGRVTGPHVHYEVRVNGKPVDPMTYIKAAKDVF</sequence>
<dbReference type="Pfam" id="PF19353">
    <property type="entry name" value="DUF5930"/>
    <property type="match status" value="1"/>
</dbReference>
<proteinExistence type="predicted"/>
<evidence type="ECO:0000256" key="1">
    <source>
        <dbReference type="ARBA" id="ARBA00022729"/>
    </source>
</evidence>
<protein>
    <submittedName>
        <fullName evidence="6">Peptidoglycan DD-metalloendopeptidase family protein</fullName>
    </submittedName>
</protein>
<dbReference type="InterPro" id="IPR045974">
    <property type="entry name" value="DUF5930"/>
</dbReference>
<keyword evidence="7" id="KW-1185">Reference proteome</keyword>
<dbReference type="InterPro" id="IPR011055">
    <property type="entry name" value="Dup_hybrid_motif"/>
</dbReference>
<dbReference type="GO" id="GO:0004222">
    <property type="term" value="F:metalloendopeptidase activity"/>
    <property type="evidence" value="ECO:0007669"/>
    <property type="project" value="TreeGrafter"/>
</dbReference>
<dbReference type="InterPro" id="IPR016047">
    <property type="entry name" value="M23ase_b-sheet_dom"/>
</dbReference>
<feature type="domain" description="M23ase beta-sheet core" evidence="4">
    <location>
        <begin position="324"/>
        <end position="418"/>
    </location>
</feature>
<dbReference type="InterPro" id="IPR050570">
    <property type="entry name" value="Cell_wall_metabolism_enzyme"/>
</dbReference>
<dbReference type="Pfam" id="PF01551">
    <property type="entry name" value="Peptidase_M23"/>
    <property type="match status" value="1"/>
</dbReference>
<accession>A0A6L7GAG4</accession>
<evidence type="ECO:0000313" key="6">
    <source>
        <dbReference type="EMBL" id="MXN20672.1"/>
    </source>
</evidence>
<dbReference type="FunFam" id="2.70.70.10:FF:000006">
    <property type="entry name" value="M23 family peptidase"/>
    <property type="match status" value="1"/>
</dbReference>
<reference evidence="6 7" key="1">
    <citation type="submission" date="2019-12" db="EMBL/GenBank/DDBJ databases">
        <authorList>
            <person name="Li M."/>
        </authorList>
    </citation>
    <scope>NUCLEOTIDE SEQUENCE [LARGE SCALE GENOMIC DNA]</scope>
    <source>
        <strain evidence="6 7">GBMRC 2024</strain>
    </source>
</reference>
<comment type="caution">
    <text evidence="6">The sequence shown here is derived from an EMBL/GenBank/DDBJ whole genome shotgun (WGS) entry which is preliminary data.</text>
</comment>
<evidence type="ECO:0000259" key="5">
    <source>
        <dbReference type="Pfam" id="PF19353"/>
    </source>
</evidence>
<dbReference type="PANTHER" id="PTHR21666">
    <property type="entry name" value="PEPTIDASE-RELATED"/>
    <property type="match status" value="1"/>
</dbReference>
<evidence type="ECO:0000313" key="7">
    <source>
        <dbReference type="Proteomes" id="UP000477911"/>
    </source>
</evidence>
<dbReference type="SUPFAM" id="SSF51261">
    <property type="entry name" value="Duplicated hybrid motif"/>
    <property type="match status" value="1"/>
</dbReference>
<dbReference type="EMBL" id="WUMU01000033">
    <property type="protein sequence ID" value="MXN20672.1"/>
    <property type="molecule type" value="Genomic_DNA"/>
</dbReference>
<evidence type="ECO:0000256" key="2">
    <source>
        <dbReference type="SAM" id="Coils"/>
    </source>
</evidence>
<feature type="transmembrane region" description="Helical" evidence="3">
    <location>
        <begin position="29"/>
        <end position="51"/>
    </location>
</feature>
<dbReference type="Gene3D" id="2.70.70.10">
    <property type="entry name" value="Glucose Permease (Domain IIA)"/>
    <property type="match status" value="1"/>
</dbReference>
<dbReference type="Proteomes" id="UP000477911">
    <property type="component" value="Unassembled WGS sequence"/>
</dbReference>
<name>A0A6L7GAG4_9RHOB</name>